<protein>
    <submittedName>
        <fullName evidence="2">Uncharacterized protein</fullName>
    </submittedName>
</protein>
<name>A0ABX1WEC4_9RHOB</name>
<keyword evidence="3" id="KW-1185">Reference proteome</keyword>
<organism evidence="2 3">
    <name type="scientific">Ruegeria atlantica</name>
    <dbReference type="NCBI Taxonomy" id="81569"/>
    <lineage>
        <taxon>Bacteria</taxon>
        <taxon>Pseudomonadati</taxon>
        <taxon>Pseudomonadota</taxon>
        <taxon>Alphaproteobacteria</taxon>
        <taxon>Rhodobacterales</taxon>
        <taxon>Roseobacteraceae</taxon>
        <taxon>Ruegeria</taxon>
    </lineage>
</organism>
<feature type="compositionally biased region" description="Basic and acidic residues" evidence="1">
    <location>
        <begin position="44"/>
        <end position="57"/>
    </location>
</feature>
<proteinExistence type="predicted"/>
<accession>A0ABX1WEC4</accession>
<dbReference type="EMBL" id="WVQY01000006">
    <property type="protein sequence ID" value="NOD31662.1"/>
    <property type="molecule type" value="Genomic_DNA"/>
</dbReference>
<dbReference type="RefSeq" id="WP_171364062.1">
    <property type="nucleotide sequence ID" value="NZ_WVQY01000006.1"/>
</dbReference>
<evidence type="ECO:0000256" key="1">
    <source>
        <dbReference type="SAM" id="MobiDB-lite"/>
    </source>
</evidence>
<dbReference type="Proteomes" id="UP000599383">
    <property type="component" value="Unassembled WGS sequence"/>
</dbReference>
<sequence length="57" mass="6710">MNKQAVAETFDFTASFQQTLERFETLTNSSRTDYERAQRKRAQRIADDEAKPERPTK</sequence>
<evidence type="ECO:0000313" key="3">
    <source>
        <dbReference type="Proteomes" id="UP000599383"/>
    </source>
</evidence>
<comment type="caution">
    <text evidence="2">The sequence shown here is derived from an EMBL/GenBank/DDBJ whole genome shotgun (WGS) entry which is preliminary data.</text>
</comment>
<gene>
    <name evidence="2" type="ORF">GS617_15430</name>
</gene>
<evidence type="ECO:0000313" key="2">
    <source>
        <dbReference type="EMBL" id="NOD31662.1"/>
    </source>
</evidence>
<reference evidence="2 3" key="1">
    <citation type="submission" date="2019-12" db="EMBL/GenBank/DDBJ databases">
        <title>Ruegeria JWLKs population differentiation of coral mucus and skeleton niches.</title>
        <authorList>
            <person name="Luo D."/>
        </authorList>
    </citation>
    <scope>NUCLEOTIDE SEQUENCE [LARGE SCALE GENOMIC DNA]</scope>
    <source>
        <strain evidence="2 3">HKCCD6238</strain>
    </source>
</reference>
<feature type="region of interest" description="Disordered" evidence="1">
    <location>
        <begin position="30"/>
        <end position="57"/>
    </location>
</feature>